<evidence type="ECO:0000256" key="4">
    <source>
        <dbReference type="ARBA" id="ARBA00022605"/>
    </source>
</evidence>
<organism evidence="12 13">
    <name type="scientific">Ancrocorticia populi</name>
    <dbReference type="NCBI Taxonomy" id="2175228"/>
    <lineage>
        <taxon>Bacteria</taxon>
        <taxon>Bacillati</taxon>
        <taxon>Actinomycetota</taxon>
        <taxon>Actinomycetes</taxon>
        <taxon>Actinomycetales</taxon>
        <taxon>Actinomycetaceae</taxon>
        <taxon>Ancrocorticia</taxon>
    </lineage>
</organism>
<comment type="caution">
    <text evidence="11">Lacks conserved residue(s) required for the propagation of feature annotation.</text>
</comment>
<keyword evidence="5 11" id="KW-0808">Transferase</keyword>
<dbReference type="EC" id="2.7.1.71" evidence="3 11"/>
<feature type="binding site" evidence="11">
    <location>
        <begin position="12"/>
        <end position="17"/>
    </location>
    <ligand>
        <name>ATP</name>
        <dbReference type="ChEBI" id="CHEBI:30616"/>
    </ligand>
</feature>
<dbReference type="PANTHER" id="PTHR21087">
    <property type="entry name" value="SHIKIMATE KINASE"/>
    <property type="match status" value="1"/>
</dbReference>
<comment type="subcellular location">
    <subcellularLocation>
        <location evidence="11">Cytoplasm</location>
    </subcellularLocation>
</comment>
<dbReference type="CDD" id="cd00464">
    <property type="entry name" value="SK"/>
    <property type="match status" value="1"/>
</dbReference>
<name>A0A2V1K523_9ACTO</name>
<dbReference type="GO" id="GO:0005829">
    <property type="term" value="C:cytosol"/>
    <property type="evidence" value="ECO:0007669"/>
    <property type="project" value="TreeGrafter"/>
</dbReference>
<keyword evidence="11" id="KW-0479">Metal-binding</keyword>
<keyword evidence="9 11" id="KW-0057">Aromatic amino acid biosynthesis</keyword>
<gene>
    <name evidence="11" type="primary">aroK</name>
    <name evidence="12" type="ORF">DD236_05960</name>
</gene>
<feature type="binding site" evidence="11">
    <location>
        <position position="58"/>
    </location>
    <ligand>
        <name>substrate</name>
    </ligand>
</feature>
<keyword evidence="11" id="KW-0460">Magnesium</keyword>
<evidence type="ECO:0000256" key="10">
    <source>
        <dbReference type="ARBA" id="ARBA00048567"/>
    </source>
</evidence>
<dbReference type="Pfam" id="PF01202">
    <property type="entry name" value="SKI"/>
    <property type="match status" value="1"/>
</dbReference>
<evidence type="ECO:0000256" key="6">
    <source>
        <dbReference type="ARBA" id="ARBA00022741"/>
    </source>
</evidence>
<dbReference type="InterPro" id="IPR027417">
    <property type="entry name" value="P-loop_NTPase"/>
</dbReference>
<comment type="function">
    <text evidence="11">Catalyzes the specific phosphorylation of the 3-hydroxyl group of shikimic acid using ATP as a cosubstrate.</text>
</comment>
<evidence type="ECO:0000313" key="13">
    <source>
        <dbReference type="Proteomes" id="UP000245283"/>
    </source>
</evidence>
<dbReference type="GO" id="GO:0000287">
    <property type="term" value="F:magnesium ion binding"/>
    <property type="evidence" value="ECO:0007669"/>
    <property type="project" value="UniProtKB-UniRule"/>
</dbReference>
<protein>
    <recommendedName>
        <fullName evidence="3 11">Shikimate kinase</fullName>
        <shortName evidence="11">SK</shortName>
        <ecNumber evidence="3 11">2.7.1.71</ecNumber>
    </recommendedName>
</protein>
<evidence type="ECO:0000256" key="2">
    <source>
        <dbReference type="ARBA" id="ARBA00006997"/>
    </source>
</evidence>
<keyword evidence="4 11" id="KW-0028">Amino-acid biosynthesis</keyword>
<comment type="cofactor">
    <cofactor evidence="11">
        <name>Mg(2+)</name>
        <dbReference type="ChEBI" id="CHEBI:18420"/>
    </cofactor>
    <text evidence="11">Binds 1 Mg(2+) ion per subunit.</text>
</comment>
<evidence type="ECO:0000256" key="8">
    <source>
        <dbReference type="ARBA" id="ARBA00022840"/>
    </source>
</evidence>
<dbReference type="SUPFAM" id="SSF52540">
    <property type="entry name" value="P-loop containing nucleoside triphosphate hydrolases"/>
    <property type="match status" value="1"/>
</dbReference>
<keyword evidence="11" id="KW-0963">Cytoplasm</keyword>
<dbReference type="RefSeq" id="WP_109093477.1">
    <property type="nucleotide sequence ID" value="NZ_JBQDCU010000052.1"/>
</dbReference>
<dbReference type="GO" id="GO:0004765">
    <property type="term" value="F:shikimate kinase activity"/>
    <property type="evidence" value="ECO:0007669"/>
    <property type="project" value="UniProtKB-UniRule"/>
</dbReference>
<comment type="subunit">
    <text evidence="11">Monomer.</text>
</comment>
<dbReference type="InterPro" id="IPR023000">
    <property type="entry name" value="Shikimate_kinase_CS"/>
</dbReference>
<feature type="binding site" evidence="11">
    <location>
        <position position="136"/>
    </location>
    <ligand>
        <name>substrate</name>
    </ligand>
</feature>
<comment type="catalytic activity">
    <reaction evidence="10 11">
        <text>shikimate + ATP = 3-phosphoshikimate + ADP + H(+)</text>
        <dbReference type="Rhea" id="RHEA:13121"/>
        <dbReference type="ChEBI" id="CHEBI:15378"/>
        <dbReference type="ChEBI" id="CHEBI:30616"/>
        <dbReference type="ChEBI" id="CHEBI:36208"/>
        <dbReference type="ChEBI" id="CHEBI:145989"/>
        <dbReference type="ChEBI" id="CHEBI:456216"/>
        <dbReference type="EC" id="2.7.1.71"/>
    </reaction>
</comment>
<dbReference type="GO" id="GO:0009423">
    <property type="term" value="P:chorismate biosynthetic process"/>
    <property type="evidence" value="ECO:0007669"/>
    <property type="project" value="UniProtKB-UniRule"/>
</dbReference>
<dbReference type="Gene3D" id="3.40.50.300">
    <property type="entry name" value="P-loop containing nucleotide triphosphate hydrolases"/>
    <property type="match status" value="1"/>
</dbReference>
<feature type="binding site" evidence="11">
    <location>
        <position position="34"/>
    </location>
    <ligand>
        <name>substrate</name>
    </ligand>
</feature>
<dbReference type="OrthoDB" id="9800332at2"/>
<dbReference type="AlphaFoldDB" id="A0A2V1K523"/>
<feature type="binding site" evidence="11">
    <location>
        <position position="80"/>
    </location>
    <ligand>
        <name>substrate</name>
    </ligand>
</feature>
<dbReference type="GO" id="GO:0008652">
    <property type="term" value="P:amino acid biosynthetic process"/>
    <property type="evidence" value="ECO:0007669"/>
    <property type="project" value="UniProtKB-KW"/>
</dbReference>
<dbReference type="PROSITE" id="PS01128">
    <property type="entry name" value="SHIKIMATE_KINASE"/>
    <property type="match status" value="1"/>
</dbReference>
<dbReference type="UniPathway" id="UPA00053">
    <property type="reaction ID" value="UER00088"/>
</dbReference>
<dbReference type="InterPro" id="IPR031322">
    <property type="entry name" value="Shikimate/glucono_kinase"/>
</dbReference>
<dbReference type="HAMAP" id="MF_00109">
    <property type="entry name" value="Shikimate_kinase"/>
    <property type="match status" value="1"/>
</dbReference>
<dbReference type="EMBL" id="QETB01000003">
    <property type="protein sequence ID" value="PWF26404.1"/>
    <property type="molecule type" value="Genomic_DNA"/>
</dbReference>
<evidence type="ECO:0000313" key="12">
    <source>
        <dbReference type="EMBL" id="PWF26404.1"/>
    </source>
</evidence>
<comment type="pathway">
    <text evidence="1 11">Metabolic intermediate biosynthesis; chorismate biosynthesis; chorismate from D-erythrose 4-phosphate and phosphoenolpyruvate: step 5/7.</text>
</comment>
<keyword evidence="6 11" id="KW-0547">Nucleotide-binding</keyword>
<sequence length="167" mass="18078">MSVKAVFVGMPGSGKSTVGRNVARQLGTEFRDSDALIEETTGRTIPQIFEDGGESGFRDIEAAVIQEALDGYDGVLSLGGGAVLTESTRAALKGHPVFLIDVAPEELLRRVTKSRTVRPLLVDDPELRLRELREQREHLYREVARHTVSSDETPVAGVVAAVLEVLA</sequence>
<evidence type="ECO:0000256" key="9">
    <source>
        <dbReference type="ARBA" id="ARBA00023141"/>
    </source>
</evidence>
<feature type="binding site" evidence="11">
    <location>
        <position position="16"/>
    </location>
    <ligand>
        <name>Mg(2+)</name>
        <dbReference type="ChEBI" id="CHEBI:18420"/>
    </ligand>
</feature>
<keyword evidence="8 11" id="KW-0067">ATP-binding</keyword>
<dbReference type="GO" id="GO:0009073">
    <property type="term" value="P:aromatic amino acid family biosynthetic process"/>
    <property type="evidence" value="ECO:0007669"/>
    <property type="project" value="UniProtKB-KW"/>
</dbReference>
<keyword evidence="13" id="KW-1185">Reference proteome</keyword>
<dbReference type="PRINTS" id="PR01100">
    <property type="entry name" value="SHIKIMTKNASE"/>
</dbReference>
<evidence type="ECO:0000256" key="1">
    <source>
        <dbReference type="ARBA" id="ARBA00004842"/>
    </source>
</evidence>
<keyword evidence="7 11" id="KW-0418">Kinase</keyword>
<evidence type="ECO:0000256" key="7">
    <source>
        <dbReference type="ARBA" id="ARBA00022777"/>
    </source>
</evidence>
<dbReference type="Proteomes" id="UP000245283">
    <property type="component" value="Unassembled WGS sequence"/>
</dbReference>
<evidence type="ECO:0000256" key="3">
    <source>
        <dbReference type="ARBA" id="ARBA00012154"/>
    </source>
</evidence>
<dbReference type="InterPro" id="IPR000623">
    <property type="entry name" value="Shikimate_kinase/TSH1"/>
</dbReference>
<comment type="caution">
    <text evidence="12">The sequence shown here is derived from an EMBL/GenBank/DDBJ whole genome shotgun (WGS) entry which is preliminary data.</text>
</comment>
<reference evidence="13" key="1">
    <citation type="submission" date="2018-05" db="EMBL/GenBank/DDBJ databases">
        <authorList>
            <person name="Li Y."/>
        </authorList>
    </citation>
    <scope>NUCLEOTIDE SEQUENCE [LARGE SCALE GENOMIC DNA]</scope>
    <source>
        <strain evidence="13">sk1b4</strain>
    </source>
</reference>
<accession>A0A2V1K523</accession>
<evidence type="ECO:0000256" key="11">
    <source>
        <dbReference type="HAMAP-Rule" id="MF_00109"/>
    </source>
</evidence>
<evidence type="ECO:0000256" key="5">
    <source>
        <dbReference type="ARBA" id="ARBA00022679"/>
    </source>
</evidence>
<feature type="binding site" evidence="11">
    <location>
        <position position="118"/>
    </location>
    <ligand>
        <name>ATP</name>
        <dbReference type="ChEBI" id="CHEBI:30616"/>
    </ligand>
</feature>
<dbReference type="PANTHER" id="PTHR21087:SF16">
    <property type="entry name" value="SHIKIMATE KINASE 1, CHLOROPLASTIC"/>
    <property type="match status" value="1"/>
</dbReference>
<proteinExistence type="inferred from homology"/>
<comment type="similarity">
    <text evidence="2 11">Belongs to the shikimate kinase family.</text>
</comment>
<dbReference type="GO" id="GO:0005524">
    <property type="term" value="F:ATP binding"/>
    <property type="evidence" value="ECO:0007669"/>
    <property type="project" value="UniProtKB-UniRule"/>
</dbReference>